<dbReference type="Gene3D" id="3.40.190.10">
    <property type="entry name" value="Periplasmic binding protein-like II"/>
    <property type="match status" value="1"/>
</dbReference>
<comment type="similarity">
    <text evidence="1">Belongs to the UPF0065 (bug) family.</text>
</comment>
<keyword evidence="2" id="KW-0732">Signal</keyword>
<dbReference type="Gene3D" id="3.40.190.150">
    <property type="entry name" value="Bordetella uptake gene, domain 1"/>
    <property type="match status" value="1"/>
</dbReference>
<comment type="caution">
    <text evidence="3">The sequence shown here is derived from an EMBL/GenBank/DDBJ whole genome shotgun (WGS) entry which is preliminary data.</text>
</comment>
<dbReference type="RefSeq" id="WP_269333874.1">
    <property type="nucleotide sequence ID" value="NZ_JAMZFT010000004.1"/>
</dbReference>
<dbReference type="SUPFAM" id="SSF53850">
    <property type="entry name" value="Periplasmic binding protein-like II"/>
    <property type="match status" value="1"/>
</dbReference>
<evidence type="ECO:0000313" key="4">
    <source>
        <dbReference type="Proteomes" id="UP001055804"/>
    </source>
</evidence>
<dbReference type="InterPro" id="IPR005064">
    <property type="entry name" value="BUG"/>
</dbReference>
<gene>
    <name evidence="3" type="ORF">NJQ99_15940</name>
</gene>
<feature type="signal peptide" evidence="2">
    <location>
        <begin position="1"/>
        <end position="22"/>
    </location>
</feature>
<dbReference type="Pfam" id="PF03401">
    <property type="entry name" value="TctC"/>
    <property type="match status" value="1"/>
</dbReference>
<dbReference type="AlphaFoldDB" id="A0A9J6PP90"/>
<protein>
    <submittedName>
        <fullName evidence="3">Tripartite tricarboxylate transporter substrate-binding protein</fullName>
    </submittedName>
</protein>
<dbReference type="PANTHER" id="PTHR42928">
    <property type="entry name" value="TRICARBOXYLATE-BINDING PROTEIN"/>
    <property type="match status" value="1"/>
</dbReference>
<keyword evidence="4" id="KW-1185">Reference proteome</keyword>
<evidence type="ECO:0000256" key="2">
    <source>
        <dbReference type="SAM" id="SignalP"/>
    </source>
</evidence>
<dbReference type="EMBL" id="JAMZFT010000004">
    <property type="protein sequence ID" value="MCP1337914.1"/>
    <property type="molecule type" value="Genomic_DNA"/>
</dbReference>
<accession>A0A9J6PP90</accession>
<feature type="chain" id="PRO_5039917225" evidence="2">
    <location>
        <begin position="23"/>
        <end position="335"/>
    </location>
</feature>
<dbReference type="InterPro" id="IPR042100">
    <property type="entry name" value="Bug_dom1"/>
</dbReference>
<organism evidence="3 4">
    <name type="scientific">Futiania mangrovi</name>
    <dbReference type="NCBI Taxonomy" id="2959716"/>
    <lineage>
        <taxon>Bacteria</taxon>
        <taxon>Pseudomonadati</taxon>
        <taxon>Pseudomonadota</taxon>
        <taxon>Alphaproteobacteria</taxon>
        <taxon>Futianiales</taxon>
        <taxon>Futianiaceae</taxon>
        <taxon>Futiania</taxon>
    </lineage>
</organism>
<reference evidence="3" key="1">
    <citation type="submission" date="2022-06" db="EMBL/GenBank/DDBJ databases">
        <title>Isolation and Genomics of Futiania mangrovii gen. nov., sp. nov., a Rare and Metabolically-versatile member in the Class Alphaproteobacteria.</title>
        <authorList>
            <person name="Liu L."/>
            <person name="Huang W.-C."/>
            <person name="Pan J."/>
            <person name="Li J."/>
            <person name="Huang Y."/>
            <person name="Du H."/>
            <person name="Liu Y."/>
            <person name="Li M."/>
        </authorList>
    </citation>
    <scope>NUCLEOTIDE SEQUENCE</scope>
    <source>
        <strain evidence="3">FT118</strain>
    </source>
</reference>
<evidence type="ECO:0000313" key="3">
    <source>
        <dbReference type="EMBL" id="MCP1337914.1"/>
    </source>
</evidence>
<dbReference type="Proteomes" id="UP001055804">
    <property type="component" value="Unassembled WGS sequence"/>
</dbReference>
<dbReference type="PANTHER" id="PTHR42928:SF5">
    <property type="entry name" value="BLR1237 PROTEIN"/>
    <property type="match status" value="1"/>
</dbReference>
<name>A0A9J6PP90_9PROT</name>
<evidence type="ECO:0000256" key="1">
    <source>
        <dbReference type="ARBA" id="ARBA00006987"/>
    </source>
</evidence>
<proteinExistence type="inferred from homology"/>
<sequence length="335" mass="36607">MKKTLALIAAGLMAMAGGLAPAAAQDAKDWPKDDTRIRIVVPFGTGGSTDRLARSIASFLPNHLNDTPVTVVNKPGASGSVGSAWFMQQPADGGWFLVTHAVPYLANNILVMNAPVKWEDYEFINIQWPQSQLFAVGKDTGYTTLKELIEDIRNNPGKVSSSILHGSGAHLQLLIMLDKLGIPRDNVRWVTYQGGGQQRAAVAGGNVTFMSTSADGTEGIKDLITPLAIHSEAEDPNWPGVPLVNDVLQKEYGITVPGVGNTYASLVGHKAFREKYPERWETFVKAYEEMLKSEDYQKFAERSALGAQWFGPEKSTEILNAGYAVMEEYKDTFEK</sequence>